<feature type="region of interest" description="Disordered" evidence="2">
    <location>
        <begin position="688"/>
        <end position="723"/>
    </location>
</feature>
<feature type="region of interest" description="Disordered" evidence="2">
    <location>
        <begin position="60"/>
        <end position="102"/>
    </location>
</feature>
<feature type="region of interest" description="Disordered" evidence="2">
    <location>
        <begin position="454"/>
        <end position="473"/>
    </location>
</feature>
<feature type="coiled-coil region" evidence="1">
    <location>
        <begin position="966"/>
        <end position="1027"/>
    </location>
</feature>
<feature type="compositionally biased region" description="Polar residues" evidence="2">
    <location>
        <begin position="812"/>
        <end position="829"/>
    </location>
</feature>
<feature type="region of interest" description="Disordered" evidence="2">
    <location>
        <begin position="896"/>
        <end position="922"/>
    </location>
</feature>
<dbReference type="Gene3D" id="3.40.50.300">
    <property type="entry name" value="P-loop containing nucleotide triphosphate hydrolases"/>
    <property type="match status" value="1"/>
</dbReference>
<evidence type="ECO:0000256" key="2">
    <source>
        <dbReference type="SAM" id="MobiDB-lite"/>
    </source>
</evidence>
<dbReference type="Proteomes" id="UP000009168">
    <property type="component" value="Unassembled WGS sequence"/>
</dbReference>
<feature type="region of interest" description="Disordered" evidence="2">
    <location>
        <begin position="812"/>
        <end position="839"/>
    </location>
</feature>
<reference evidence="4" key="1">
    <citation type="journal article" date="2006" name="PLoS Biol.">
        <title>Macronuclear genome sequence of the ciliate Tetrahymena thermophila, a model eukaryote.</title>
        <authorList>
            <person name="Eisen J.A."/>
            <person name="Coyne R.S."/>
            <person name="Wu M."/>
            <person name="Wu D."/>
            <person name="Thiagarajan M."/>
            <person name="Wortman J.R."/>
            <person name="Badger J.H."/>
            <person name="Ren Q."/>
            <person name="Amedeo P."/>
            <person name="Jones K.M."/>
            <person name="Tallon L.J."/>
            <person name="Delcher A.L."/>
            <person name="Salzberg S.L."/>
            <person name="Silva J.C."/>
            <person name="Haas B.J."/>
            <person name="Majoros W.H."/>
            <person name="Farzad M."/>
            <person name="Carlton J.M."/>
            <person name="Smith R.K. Jr."/>
            <person name="Garg J."/>
            <person name="Pearlman R.E."/>
            <person name="Karrer K.M."/>
            <person name="Sun L."/>
            <person name="Manning G."/>
            <person name="Elde N.C."/>
            <person name="Turkewitz A.P."/>
            <person name="Asai D.J."/>
            <person name="Wilkes D.E."/>
            <person name="Wang Y."/>
            <person name="Cai H."/>
            <person name="Collins K."/>
            <person name="Stewart B.A."/>
            <person name="Lee S.R."/>
            <person name="Wilamowska K."/>
            <person name="Weinberg Z."/>
            <person name="Ruzzo W.L."/>
            <person name="Wloga D."/>
            <person name="Gaertig J."/>
            <person name="Frankel J."/>
            <person name="Tsao C.-C."/>
            <person name="Gorovsky M.A."/>
            <person name="Keeling P.J."/>
            <person name="Waller R.F."/>
            <person name="Patron N.J."/>
            <person name="Cherry J.M."/>
            <person name="Stover N.A."/>
            <person name="Krieger C.J."/>
            <person name="del Toro C."/>
            <person name="Ryder H.F."/>
            <person name="Williamson S.C."/>
            <person name="Barbeau R.A."/>
            <person name="Hamilton E.P."/>
            <person name="Orias E."/>
        </authorList>
    </citation>
    <scope>NUCLEOTIDE SEQUENCE [LARGE SCALE GENOMIC DNA]</scope>
    <source>
        <strain evidence="4">SB210</strain>
    </source>
</reference>
<dbReference type="HOGENOM" id="CLU_226368_0_0_1"/>
<feature type="compositionally biased region" description="Basic and acidic residues" evidence="2">
    <location>
        <begin position="183"/>
        <end position="193"/>
    </location>
</feature>
<keyword evidence="1" id="KW-0175">Coiled coil</keyword>
<feature type="region of interest" description="Disordered" evidence="2">
    <location>
        <begin position="1506"/>
        <end position="1560"/>
    </location>
</feature>
<feature type="compositionally biased region" description="Polar residues" evidence="2">
    <location>
        <begin position="76"/>
        <end position="100"/>
    </location>
</feature>
<feature type="region of interest" description="Disordered" evidence="2">
    <location>
        <begin position="2085"/>
        <end position="2112"/>
    </location>
</feature>
<feature type="compositionally biased region" description="Low complexity" evidence="2">
    <location>
        <begin position="2091"/>
        <end position="2108"/>
    </location>
</feature>
<dbReference type="eggNOG" id="ENOG502RT46">
    <property type="taxonomic scope" value="Eukaryota"/>
</dbReference>
<dbReference type="STRING" id="312017.Q24GP7"/>
<accession>Q24GP7</accession>
<feature type="region of interest" description="Disordered" evidence="2">
    <location>
        <begin position="2171"/>
        <end position="2211"/>
    </location>
</feature>
<feature type="coiled-coil region" evidence="1">
    <location>
        <begin position="1128"/>
        <end position="1223"/>
    </location>
</feature>
<proteinExistence type="predicted"/>
<feature type="compositionally biased region" description="Polar residues" evidence="2">
    <location>
        <begin position="1531"/>
        <end position="1542"/>
    </location>
</feature>
<evidence type="ECO:0000313" key="4">
    <source>
        <dbReference type="Proteomes" id="UP000009168"/>
    </source>
</evidence>
<feature type="compositionally biased region" description="Low complexity" evidence="2">
    <location>
        <begin position="461"/>
        <end position="473"/>
    </location>
</feature>
<feature type="compositionally biased region" description="Basic and acidic residues" evidence="2">
    <location>
        <begin position="830"/>
        <end position="839"/>
    </location>
</feature>
<dbReference type="InParanoid" id="Q24GP7"/>
<feature type="compositionally biased region" description="Polar residues" evidence="2">
    <location>
        <begin position="168"/>
        <end position="182"/>
    </location>
</feature>
<feature type="compositionally biased region" description="Basic and acidic residues" evidence="2">
    <location>
        <begin position="1732"/>
        <end position="1748"/>
    </location>
</feature>
<feature type="compositionally biased region" description="Low complexity" evidence="2">
    <location>
        <begin position="1"/>
        <end position="35"/>
    </location>
</feature>
<feature type="compositionally biased region" description="Basic and acidic residues" evidence="2">
    <location>
        <begin position="61"/>
        <end position="73"/>
    </location>
</feature>
<feature type="compositionally biased region" description="Basic and acidic residues" evidence="2">
    <location>
        <begin position="404"/>
        <end position="415"/>
    </location>
</feature>
<feature type="compositionally biased region" description="Low complexity" evidence="2">
    <location>
        <begin position="696"/>
        <end position="707"/>
    </location>
</feature>
<feature type="region of interest" description="Disordered" evidence="2">
    <location>
        <begin position="401"/>
        <end position="422"/>
    </location>
</feature>
<dbReference type="RefSeq" id="XP_001027202.2">
    <property type="nucleotide sequence ID" value="XM_001027202.2"/>
</dbReference>
<dbReference type="GeneID" id="7830027"/>
<feature type="region of interest" description="Disordered" evidence="2">
    <location>
        <begin position="1666"/>
        <end position="1696"/>
    </location>
</feature>
<dbReference type="EMBL" id="GG662254">
    <property type="protein sequence ID" value="EAS06960.2"/>
    <property type="molecule type" value="Genomic_DNA"/>
</dbReference>
<evidence type="ECO:0000256" key="1">
    <source>
        <dbReference type="SAM" id="Coils"/>
    </source>
</evidence>
<feature type="coiled-coil region" evidence="1">
    <location>
        <begin position="621"/>
        <end position="648"/>
    </location>
</feature>
<feature type="coiled-coil region" evidence="1">
    <location>
        <begin position="1274"/>
        <end position="1310"/>
    </location>
</feature>
<feature type="region of interest" description="Disordered" evidence="2">
    <location>
        <begin position="1"/>
        <end position="36"/>
    </location>
</feature>
<feature type="compositionally biased region" description="Low complexity" evidence="2">
    <location>
        <begin position="314"/>
        <end position="326"/>
    </location>
</feature>
<name>Q24GP7_TETTS</name>
<feature type="region of interest" description="Disordered" evidence="2">
    <location>
        <begin position="310"/>
        <end position="343"/>
    </location>
</feature>
<evidence type="ECO:0000313" key="3">
    <source>
        <dbReference type="EMBL" id="EAS06960.2"/>
    </source>
</evidence>
<organism evidence="3 4">
    <name type="scientific">Tetrahymena thermophila (strain SB210)</name>
    <dbReference type="NCBI Taxonomy" id="312017"/>
    <lineage>
        <taxon>Eukaryota</taxon>
        <taxon>Sar</taxon>
        <taxon>Alveolata</taxon>
        <taxon>Ciliophora</taxon>
        <taxon>Intramacronucleata</taxon>
        <taxon>Oligohymenophorea</taxon>
        <taxon>Hymenostomatida</taxon>
        <taxon>Tetrahymenina</taxon>
        <taxon>Tetrahymenidae</taxon>
        <taxon>Tetrahymena</taxon>
    </lineage>
</organism>
<gene>
    <name evidence="3" type="ORF">TTHERM_00977630</name>
</gene>
<feature type="compositionally biased region" description="Basic and acidic residues" evidence="2">
    <location>
        <begin position="1546"/>
        <end position="1560"/>
    </location>
</feature>
<feature type="region of interest" description="Disordered" evidence="2">
    <location>
        <begin position="168"/>
        <end position="193"/>
    </location>
</feature>
<keyword evidence="4" id="KW-1185">Reference proteome</keyword>
<sequence length="2978" mass="345872">MNSFNQSSSNNNKENVVNLGSSAKPSTAPPAASSALSFREKLEQQLKKAKELQKLAQIDLEITKKDSVKKDEPAPTLSTNIQNPTAQSSVTTTPSSNQVPSVSMVSSFSSRFSSILQRDQNKTSLINTPLSTTSTAPSTLPAITENKFSAISSRLSQLRESLNQTLSNSEIKLPSQPVSQNNRETKSEIRDFSDNKQSINKSLLLENNKQTHDSSITSIISKIKSNIQSSTDTNQVGNLQIKKNEDNNPDCIIVEEKSTLKPKQAEVEMCIEIEANPKDLIQQKMNNSTNKSYFSNNSIATPKHLESSLKMDSSIKSNTSSINKLSSNKEENKNGPNTITNNQTTSKIFQENEKQGIIQLENNLQKSNCQIKDQTNVNDLIANQSINSENLQSVKSLEIQNQGKQEDQFQDKPKQISDNNSTSINNYDLSSKFQQNQKQNDILKIIENIPSSSESDLSQINSQPNSQQTQDQQLFKQETKAIYDINHQSPILQQKQIQDDIISNKQFKNDQNNQNNGDKYETQEDQFVFEEKNPQNELNETKQQNIISEDNLQKLNSIQNSDLNLSQNLNKNSAQKYELNQTAVESQLKIIDEDQYVNKDLNEQQQIIQTSQNIDEEINKTNHFEQESNAQQNNQEELKNESQLVQENNITKQIISNQFSQLQSNQVKSTSQISQYIQQEIQPLSLQKSEEQSSFQQNLTQTQQNQNEISLEKESSKQSAQKLSQLLDTLDRMEEEEENEQKIETETIQNQNNILNEKEITNAQMDEEKEEEIRGQANQMDNLFQNNPNQDDLLIDQQISNNQTNISLESKNQVQIEESQMKPETSQSFKQEDTEQDNKSVEKLIASNKSSLQKDQSLTKVINQIEECEKLDKIIDENDEENQSKTNQQQIITESIEKNQNEKNSMEKFNDSNKSSLQKDKSLSSILSQIEEFEKMEDEDEKEEIQVSKIDQLDHFKNNNLLQNIQMDQEKEIEMSKNNQQLLEQQSTQNNQLDINEKTSNQNEYNQQIDQNNLQSQKEELKQQDQQTFIENQNNQQLNEVQESNSQQEIQIEMNLKDNNQVINNLQNDIQPKDEQSEIKTCQIQDNDKEINQQEQHQINSQLLKIIDDSSSSSQSNDSQEVNFQQNEHQQILNIQNENQQLDQIEQENLINDSDQLVEVSNDKVQNTFEQQNEQIQNINHNQLNQFEEYAIQDQNNKQIENIETQNQQNSLVQENLEQITELNVNINQINQHNLLKQTEQIEENKEQNDIEQLDFQNDEQQIYTQVDILSKEVASENQQQSNEKQQIQVEEKEQQITELKDQLPEINKHEIIEVNQQSIHEQEQQSILMQKQQQYVEAKEQQTTQSEVNRYLQVDAKQQISELKQQIQVEDEQIVDQVSSQITEQKNQQQSQIQEQYHVEQIQNIVENDQSISIDQKQQQNCVYEVQQLEQEIEQQGKEIDEQQQQQVSQQSIQLNTQIQEEEKLLQQSHIEEDLQQKLIVEQNQQIFQCVNEVQQQQKVIDDKQQESVEQSLHEQSAQQREQKEEFSEPSKQQLIDQQASQKIQGEEKQQKIEENDKSELVIDTSNQLEIQEEKQVTSIIKHDEDCKHILLQSEEIQQVVDISNEKDDPTHQTFSNNLNNIVIEQQNEQILNSNQIEAKSDQNHQQIDSKFQADGEQILLSNSNNQIKIQEKSDDMSQIEVENENNNHEDQQEDAMEIETQIDEQPDHLNQDQFDQILDQNQQKESQYNNDDKIKQQDSPKTKETEWQIPNNLDILDYINQKQTIQKESDYQKISDVDLKKEFDEKEYSAEFIKKSSPNSLEILEMKQNISNDKKEEQSYKSEIKLGDANTNIGSVMLDMEKFLKQKGLSDLKNQSTVPNSEIKNENVDIVLSTNSKLTQVQQEDKQNQCLQLRSDQSLFQKEQDHNERKNLSLEKKQIFDIVNINNNVLSQMDQFLIQKSSQKDNFLNGDNIQEKQEIEQIESADKNYSFGNNSENIFERIKRESDKKLQESGFQISSDQRNSLIVTNIFTPSNAKAISDCGGAQTQFSNESFGITPKRINFLQSNKKSEAEATQINTDSQFQQLYQSKLKIADDQKLVEPKEELTQNTSNSNISSQLNSSNENSKLQMSSELKMRTPLNHQVVLQIDEKKNPAKAPSSYTVISNRNNVLKSPVLSSLNNDKKTLKSNLIRDRSNSKSPGRQGLNLPQNQIEKPKGKSPLRQGLSLPKSAMRDDLSISSVNLSRFDLENEEYESKNLQNSSTTQKRISIQGDLAKIAQTLGIPKHNRNQCQLIENIYNLDKNVCKFMLNQSGKNIFYQSLALLDDSIPNHFIVVVTNQFMTLRSKMNKQVSWACINSLMGVETLVQVQNLLMERKIKLLFIQQEYLLQEQYKFMRDQIKMIIYEDMTDKILEINEIYNIQRYHLFHTMTFKTLEQVNQICEKYTLVNIDEQIGLYGFDFSNINWTFESDKEKSLINFIRKNNLKKVIMYIDKSKKIEEIVSSFNQKGLKMQAYNSQKQDQIQQLFSKDQFEILCCYNGQYIPKQIKQIVQYYIHYHIPRSVTSYVNDLNGYQYYHIQKGFIYEKFACGFLTELDFFEIRSDMVQELTEKKLIQTVLKTLNSNGTDGTQNKKKAGPAISDDFFFNVVLDETEQKIQEHYNNFMKDEDEFNLENEQEANIKQIQITKFINENCIKREVLIKILSYIAADQVQIMPFQGVVKMIQKNQLANNKIVSTLLKNNQNKTTITFSILDLATELQMTSQELNRSLKKLNAEKKLQYEVKEELALLTIKPNIDQILDKLFEQIRFQEEKQINDLDTMYLCAKLTCNLTLEQVFKYQKYKDMNKNSNQQEEGQVSLKVLLEKYLNESKGNEMCEIFTNIEKSKLPFISLKSQREKSNLLKDIQNLVPRVQKSKLNLVEFQLNKDFSQMDFESQSRFISLILQGIDGKNINEFKPALQFKKYFKYDYFDILQISFEYLQSYYTSLLQSETSKKIKI</sequence>
<feature type="region of interest" description="Disordered" evidence="2">
    <location>
        <begin position="1726"/>
        <end position="1748"/>
    </location>
</feature>
<dbReference type="InterPro" id="IPR027417">
    <property type="entry name" value="P-loop_NTPase"/>
</dbReference>
<feature type="compositionally biased region" description="Polar residues" evidence="2">
    <location>
        <begin position="1509"/>
        <end position="1521"/>
    </location>
</feature>
<dbReference type="KEGG" id="tet:TTHERM_00977630"/>
<protein>
    <submittedName>
        <fullName evidence="3">Uncharacterized protein</fullName>
    </submittedName>
</protein>
<dbReference type="OrthoDB" id="10687167at2759"/>